<evidence type="ECO:0000256" key="4">
    <source>
        <dbReference type="ARBA" id="ARBA00022695"/>
    </source>
</evidence>
<gene>
    <name evidence="11" type="ORF">EYC79_19250</name>
</gene>
<evidence type="ECO:0000256" key="2">
    <source>
        <dbReference type="ARBA" id="ARBA00022679"/>
    </source>
</evidence>
<keyword evidence="8" id="KW-0694">RNA-binding</keyword>
<proteinExistence type="inferred from homology"/>
<evidence type="ECO:0000313" key="11">
    <source>
        <dbReference type="EMBL" id="TBN09330.1"/>
    </source>
</evidence>
<feature type="domain" description="tRNA nucleotidyltransferase/poly(A) polymerase RNA and SrmB- binding" evidence="10">
    <location>
        <begin position="189"/>
        <end position="240"/>
    </location>
</feature>
<keyword evidence="5" id="KW-0479">Metal-binding</keyword>
<dbReference type="InterPro" id="IPR002646">
    <property type="entry name" value="PolA_pol_head_dom"/>
</dbReference>
<dbReference type="Proteomes" id="UP000294239">
    <property type="component" value="Unassembled WGS sequence"/>
</dbReference>
<keyword evidence="2 8" id="KW-0808">Transferase</keyword>
<evidence type="ECO:0000256" key="7">
    <source>
        <dbReference type="ARBA" id="ARBA00022842"/>
    </source>
</evidence>
<keyword evidence="7" id="KW-0460">Magnesium</keyword>
<dbReference type="InterPro" id="IPR032828">
    <property type="entry name" value="PolyA_RNA-bd"/>
</dbReference>
<dbReference type="SUPFAM" id="SSF81891">
    <property type="entry name" value="Poly A polymerase C-terminal region-like"/>
    <property type="match status" value="1"/>
</dbReference>
<protein>
    <submittedName>
        <fullName evidence="11">CCA tRNA nucleotidyltransferase</fullName>
    </submittedName>
</protein>
<dbReference type="Pfam" id="PF01743">
    <property type="entry name" value="PolyA_pol"/>
    <property type="match status" value="1"/>
</dbReference>
<evidence type="ECO:0000256" key="6">
    <source>
        <dbReference type="ARBA" id="ARBA00022741"/>
    </source>
</evidence>
<dbReference type="PANTHER" id="PTHR46173">
    <property type="entry name" value="CCA TRNA NUCLEOTIDYLTRANSFERASE 1, MITOCHONDRIAL"/>
    <property type="match status" value="1"/>
</dbReference>
<dbReference type="CDD" id="cd05398">
    <property type="entry name" value="NT_ClassII-CCAase"/>
    <property type="match status" value="1"/>
</dbReference>
<reference evidence="11 12" key="1">
    <citation type="submission" date="2019-02" db="EMBL/GenBank/DDBJ databases">
        <title>Current taxonomic status of genus Agrobacterium and description of Agrobacterium cavarae sp. nov. isolated from maize roots.</title>
        <authorList>
            <person name="Flores-Felix J.D."/>
            <person name="Menendez E."/>
            <person name="Ramirez-Bahena M.H."/>
            <person name="Garcia-Fraile P."/>
            <person name="Velazquez E."/>
        </authorList>
    </citation>
    <scope>NUCLEOTIDE SEQUENCE [LARGE SCALE GENOMIC DNA]</scope>
    <source>
        <strain evidence="11 12">RZME10</strain>
    </source>
</reference>
<name>A0ABY1Y3E8_9HYPH</name>
<accession>A0ABY1Y3E8</accession>
<dbReference type="InterPro" id="IPR043519">
    <property type="entry name" value="NT_sf"/>
</dbReference>
<evidence type="ECO:0000259" key="9">
    <source>
        <dbReference type="Pfam" id="PF01743"/>
    </source>
</evidence>
<dbReference type="RefSeq" id="WP_130979145.1">
    <property type="nucleotide sequence ID" value="NZ_SISF01000033.1"/>
</dbReference>
<dbReference type="Gene3D" id="3.30.460.10">
    <property type="entry name" value="Beta Polymerase, domain 2"/>
    <property type="match status" value="1"/>
</dbReference>
<keyword evidence="3" id="KW-0819">tRNA processing</keyword>
<dbReference type="PANTHER" id="PTHR46173:SF1">
    <property type="entry name" value="CCA TRNA NUCLEOTIDYLTRANSFERASE 1, MITOCHONDRIAL"/>
    <property type="match status" value="1"/>
</dbReference>
<evidence type="ECO:0000256" key="5">
    <source>
        <dbReference type="ARBA" id="ARBA00022723"/>
    </source>
</evidence>
<keyword evidence="4" id="KW-0548">Nucleotidyltransferase</keyword>
<evidence type="ECO:0000256" key="8">
    <source>
        <dbReference type="RuleBase" id="RU003953"/>
    </source>
</evidence>
<feature type="domain" description="Poly A polymerase head" evidence="9">
    <location>
        <begin position="29"/>
        <end position="151"/>
    </location>
</feature>
<dbReference type="SUPFAM" id="SSF81301">
    <property type="entry name" value="Nucleotidyltransferase"/>
    <property type="match status" value="1"/>
</dbReference>
<dbReference type="GeneID" id="301043322"/>
<sequence length="420" mass="45206">MSGIAGQSWFSKPGLQRIFSLLNADGGEARVVGGAVRNALMGLPVGDIDMATTLPPRDVVERAKDAGIKAVPTGIDHGTVTLVVDGEGYEVTTLRRDVTTDGRHAEVAFGTDWKEDAERRDLTINALYADASGEVIDLIGGLADIETKTVRFIGDAATRIAEDHLRILRFFRFFAYYGSGRPDADGLRASARAKDKLSTLSAERVWSEMKKLLGAEDPSRALLWMRQAGVLAQILPETEKWGIDSIHGLVATEQALGWKPDPMLRLASIIPPDAERVAVLSSRLRMSKNEAARLDQWAKAPAVDPSLAETALDRLLYRQGVEGVKTGLKLALSSARADMSAGDAAMQKIAKLSTLLARAEKFNKPSFPLSGADVLAAGLPAGPQVGEVLGELEAAWVDGNFAADRETLLTRLVTKLQQRS</sequence>
<dbReference type="EMBL" id="SISF01000033">
    <property type="protein sequence ID" value="TBN09330.1"/>
    <property type="molecule type" value="Genomic_DNA"/>
</dbReference>
<organism evidence="11 12">
    <name type="scientific">Agrobacterium cavarae</name>
    <dbReference type="NCBI Taxonomy" id="2528239"/>
    <lineage>
        <taxon>Bacteria</taxon>
        <taxon>Pseudomonadati</taxon>
        <taxon>Pseudomonadota</taxon>
        <taxon>Alphaproteobacteria</taxon>
        <taxon>Hyphomicrobiales</taxon>
        <taxon>Rhizobiaceae</taxon>
        <taxon>Rhizobium/Agrobacterium group</taxon>
        <taxon>Agrobacterium</taxon>
    </lineage>
</organism>
<keyword evidence="12" id="KW-1185">Reference proteome</keyword>
<dbReference type="Gene3D" id="1.10.3090.10">
    <property type="entry name" value="cca-adding enzyme, domain 2"/>
    <property type="match status" value="1"/>
</dbReference>
<comment type="caution">
    <text evidence="11">The sequence shown here is derived from an EMBL/GenBank/DDBJ whole genome shotgun (WGS) entry which is preliminary data.</text>
</comment>
<dbReference type="Pfam" id="PF12627">
    <property type="entry name" value="PolyA_pol_RNAbd"/>
    <property type="match status" value="1"/>
</dbReference>
<evidence type="ECO:0000256" key="1">
    <source>
        <dbReference type="ARBA" id="ARBA00001946"/>
    </source>
</evidence>
<dbReference type="InterPro" id="IPR050264">
    <property type="entry name" value="Bact_CCA-adding_enz_type3_sf"/>
</dbReference>
<comment type="cofactor">
    <cofactor evidence="1">
        <name>Mg(2+)</name>
        <dbReference type="ChEBI" id="CHEBI:18420"/>
    </cofactor>
</comment>
<evidence type="ECO:0000256" key="3">
    <source>
        <dbReference type="ARBA" id="ARBA00022694"/>
    </source>
</evidence>
<keyword evidence="6" id="KW-0547">Nucleotide-binding</keyword>
<evidence type="ECO:0000313" key="12">
    <source>
        <dbReference type="Proteomes" id="UP000294239"/>
    </source>
</evidence>
<evidence type="ECO:0000259" key="10">
    <source>
        <dbReference type="Pfam" id="PF12627"/>
    </source>
</evidence>
<comment type="similarity">
    <text evidence="8">Belongs to the tRNA nucleotidyltransferase/poly(A) polymerase family.</text>
</comment>